<keyword evidence="4" id="KW-1185">Reference proteome</keyword>
<dbReference type="EMBL" id="SELW01000288">
    <property type="protein sequence ID" value="TID29516.1"/>
    <property type="molecule type" value="Genomic_DNA"/>
</dbReference>
<evidence type="ECO:0000256" key="2">
    <source>
        <dbReference type="SAM" id="SignalP"/>
    </source>
</evidence>
<evidence type="ECO:0000256" key="1">
    <source>
        <dbReference type="SAM" id="Phobius"/>
    </source>
</evidence>
<organism evidence="3 4">
    <name type="scientific">Pichia inconspicua</name>
    <dbReference type="NCBI Taxonomy" id="52247"/>
    <lineage>
        <taxon>Eukaryota</taxon>
        <taxon>Fungi</taxon>
        <taxon>Dikarya</taxon>
        <taxon>Ascomycota</taxon>
        <taxon>Saccharomycotina</taxon>
        <taxon>Pichiomycetes</taxon>
        <taxon>Pichiales</taxon>
        <taxon>Pichiaceae</taxon>
        <taxon>Pichia</taxon>
    </lineage>
</organism>
<keyword evidence="2" id="KW-0732">Signal</keyword>
<keyword evidence="1" id="KW-1133">Transmembrane helix</keyword>
<evidence type="ECO:0000313" key="4">
    <source>
        <dbReference type="Proteomes" id="UP000307173"/>
    </source>
</evidence>
<protein>
    <submittedName>
        <fullName evidence="3">Uncharacterized protein</fullName>
    </submittedName>
</protein>
<dbReference type="STRING" id="52247.A0A4T0X2J6"/>
<dbReference type="AlphaFoldDB" id="A0A4T0X2J6"/>
<proteinExistence type="predicted"/>
<dbReference type="Proteomes" id="UP000307173">
    <property type="component" value="Unassembled WGS sequence"/>
</dbReference>
<name>A0A4T0X2J6_9ASCO</name>
<sequence>MRLLASLIALIYVAVAAKYEQYPLSELDRSSYKSYTNGENIKIECIKRQIDNGEHIFDADGNIVYVPFMKCLESNNPLQLNYMKNDNIKCTVKFEDEIFHLFQLYLHKDVPLTCRLEMRPNSEIYIPVDLSFRGNVLESHFDLDPNLNIILISNSENEVVSGTGFSSTTNTTKVIIGQNVELNLNVNWIKAKKTLIDEENNIGVYWLSLDNSFINYFLVMSGMIFGIVVTLVFSYKRINNKIQNSTWNKVE</sequence>
<feature type="signal peptide" evidence="2">
    <location>
        <begin position="1"/>
        <end position="16"/>
    </location>
</feature>
<gene>
    <name evidence="3" type="ORF">CANINC_001911</name>
</gene>
<evidence type="ECO:0000313" key="3">
    <source>
        <dbReference type="EMBL" id="TID29516.1"/>
    </source>
</evidence>
<feature type="chain" id="PRO_5020593233" evidence="2">
    <location>
        <begin position="17"/>
        <end position="251"/>
    </location>
</feature>
<reference evidence="3 4" key="1">
    <citation type="journal article" date="2019" name="Front. Genet.">
        <title>Whole-Genome Sequencing of the Opportunistic Yeast Pathogen Candida inconspicua Uncovers Its Hybrid Origin.</title>
        <authorList>
            <person name="Mixao V."/>
            <person name="Hansen A.P."/>
            <person name="Saus E."/>
            <person name="Boekhout T."/>
            <person name="Lass-Florl C."/>
            <person name="Gabaldon T."/>
        </authorList>
    </citation>
    <scope>NUCLEOTIDE SEQUENCE [LARGE SCALE GENOMIC DNA]</scope>
    <source>
        <strain evidence="3 4">CBS 180</strain>
    </source>
</reference>
<dbReference type="PANTHER" id="PTHR40368:SF1">
    <property type="entry name" value="YALI0F14399P"/>
    <property type="match status" value="1"/>
</dbReference>
<keyword evidence="1" id="KW-0472">Membrane</keyword>
<feature type="transmembrane region" description="Helical" evidence="1">
    <location>
        <begin position="213"/>
        <end position="235"/>
    </location>
</feature>
<dbReference type="PANTHER" id="PTHR40368">
    <property type="entry name" value="YALI0F14399P"/>
    <property type="match status" value="1"/>
</dbReference>
<accession>A0A4T0X2J6</accession>
<dbReference type="OrthoDB" id="18530at2759"/>
<keyword evidence="1" id="KW-0812">Transmembrane</keyword>
<comment type="caution">
    <text evidence="3">The sequence shown here is derived from an EMBL/GenBank/DDBJ whole genome shotgun (WGS) entry which is preliminary data.</text>
</comment>